<evidence type="ECO:0000313" key="7">
    <source>
        <dbReference type="Proteomes" id="UP000283269"/>
    </source>
</evidence>
<keyword evidence="4" id="KW-0812">Transmembrane</keyword>
<dbReference type="Proteomes" id="UP000283269">
    <property type="component" value="Unassembled WGS sequence"/>
</dbReference>
<comment type="caution">
    <text evidence="6">The sequence shown here is derived from an EMBL/GenBank/DDBJ whole genome shotgun (WGS) entry which is preliminary data.</text>
</comment>
<dbReference type="GO" id="GO:0005524">
    <property type="term" value="F:ATP binding"/>
    <property type="evidence" value="ECO:0007669"/>
    <property type="project" value="InterPro"/>
</dbReference>
<dbReference type="InterPro" id="IPR008909">
    <property type="entry name" value="DALR_anticod-bd"/>
</dbReference>
<dbReference type="InterPro" id="IPR009080">
    <property type="entry name" value="tRNAsynth_Ia_anticodon-bd"/>
</dbReference>
<keyword evidence="7" id="KW-1185">Reference proteome</keyword>
<reference evidence="6 7" key="1">
    <citation type="journal article" date="2018" name="Evol. Lett.">
        <title>Horizontal gene cluster transfer increased hallucinogenic mushroom diversity.</title>
        <authorList>
            <person name="Reynolds H.T."/>
            <person name="Vijayakumar V."/>
            <person name="Gluck-Thaler E."/>
            <person name="Korotkin H.B."/>
            <person name="Matheny P.B."/>
            <person name="Slot J.C."/>
        </authorList>
    </citation>
    <scope>NUCLEOTIDE SEQUENCE [LARGE SCALE GENOMIC DNA]</scope>
    <source>
        <strain evidence="6 7">2631</strain>
    </source>
</reference>
<dbReference type="GO" id="GO:0006420">
    <property type="term" value="P:arginyl-tRNA aminoacylation"/>
    <property type="evidence" value="ECO:0007669"/>
    <property type="project" value="InterPro"/>
</dbReference>
<dbReference type="SUPFAM" id="SSF47323">
    <property type="entry name" value="Anticodon-binding domain of a subclass of class I aminoacyl-tRNA synthetases"/>
    <property type="match status" value="1"/>
</dbReference>
<name>A0A409XAR3_PSICY</name>
<dbReference type="AlphaFoldDB" id="A0A409XAR3"/>
<evidence type="ECO:0000256" key="1">
    <source>
        <dbReference type="ARBA" id="ARBA00005594"/>
    </source>
</evidence>
<dbReference type="Gene3D" id="3.40.50.620">
    <property type="entry name" value="HUPs"/>
    <property type="match status" value="1"/>
</dbReference>
<dbReference type="OrthoDB" id="68056at2759"/>
<accession>A0A409XAR3</accession>
<dbReference type="Pfam" id="PF05746">
    <property type="entry name" value="DALR_1"/>
    <property type="match status" value="1"/>
</dbReference>
<feature type="domain" description="DALR anticodon binding" evidence="5">
    <location>
        <begin position="361"/>
        <end position="457"/>
    </location>
</feature>
<dbReference type="EMBL" id="NHYD01002192">
    <property type="protein sequence ID" value="PPQ87869.1"/>
    <property type="molecule type" value="Genomic_DNA"/>
</dbReference>
<feature type="transmembrane region" description="Helical" evidence="4">
    <location>
        <begin position="174"/>
        <end position="193"/>
    </location>
</feature>
<dbReference type="GO" id="GO:0005739">
    <property type="term" value="C:mitochondrion"/>
    <property type="evidence" value="ECO:0007669"/>
    <property type="project" value="TreeGrafter"/>
</dbReference>
<dbReference type="InterPro" id="IPR001278">
    <property type="entry name" value="Arg-tRNA-ligase"/>
</dbReference>
<evidence type="ECO:0000256" key="2">
    <source>
        <dbReference type="ARBA" id="ARBA00012837"/>
    </source>
</evidence>
<feature type="transmembrane region" description="Helical" evidence="4">
    <location>
        <begin position="200"/>
        <end position="222"/>
    </location>
</feature>
<protein>
    <recommendedName>
        <fullName evidence="2">arginine--tRNA ligase</fullName>
        <ecNumber evidence="2">6.1.1.19</ecNumber>
    </recommendedName>
</protein>
<feature type="transmembrane region" description="Helical" evidence="4">
    <location>
        <begin position="228"/>
        <end position="247"/>
    </location>
</feature>
<gene>
    <name evidence="6" type="ORF">CVT25_000776</name>
</gene>
<dbReference type="InParanoid" id="A0A409XAR3"/>
<keyword evidence="4" id="KW-1133">Transmembrane helix</keyword>
<evidence type="ECO:0000256" key="4">
    <source>
        <dbReference type="SAM" id="Phobius"/>
    </source>
</evidence>
<evidence type="ECO:0000259" key="5">
    <source>
        <dbReference type="SMART" id="SM00836"/>
    </source>
</evidence>
<keyword evidence="4" id="KW-0472">Membrane</keyword>
<dbReference type="PANTHER" id="PTHR11956">
    <property type="entry name" value="ARGINYL-TRNA SYNTHETASE"/>
    <property type="match status" value="1"/>
</dbReference>
<comment type="catalytic activity">
    <reaction evidence="3">
        <text>tRNA(Arg) + L-arginine + ATP = L-arginyl-tRNA(Arg) + AMP + diphosphate</text>
        <dbReference type="Rhea" id="RHEA:20301"/>
        <dbReference type="Rhea" id="RHEA-COMP:9658"/>
        <dbReference type="Rhea" id="RHEA-COMP:9673"/>
        <dbReference type="ChEBI" id="CHEBI:30616"/>
        <dbReference type="ChEBI" id="CHEBI:32682"/>
        <dbReference type="ChEBI" id="CHEBI:33019"/>
        <dbReference type="ChEBI" id="CHEBI:78442"/>
        <dbReference type="ChEBI" id="CHEBI:78513"/>
        <dbReference type="ChEBI" id="CHEBI:456215"/>
        <dbReference type="EC" id="6.1.1.19"/>
    </reaction>
</comment>
<dbReference type="SMART" id="SM00836">
    <property type="entry name" value="DALR_1"/>
    <property type="match status" value="1"/>
</dbReference>
<evidence type="ECO:0000256" key="3">
    <source>
        <dbReference type="ARBA" id="ARBA00049339"/>
    </source>
</evidence>
<dbReference type="GO" id="GO:0032543">
    <property type="term" value="P:mitochondrial translation"/>
    <property type="evidence" value="ECO:0007669"/>
    <property type="project" value="TreeGrafter"/>
</dbReference>
<comment type="similarity">
    <text evidence="1">Belongs to the class-I aminoacyl-tRNA synthetase family.</text>
</comment>
<dbReference type="InterPro" id="IPR014729">
    <property type="entry name" value="Rossmann-like_a/b/a_fold"/>
</dbReference>
<dbReference type="STRING" id="93625.A0A409XAR3"/>
<dbReference type="PANTHER" id="PTHR11956:SF11">
    <property type="entry name" value="ARGININE--TRNA LIGASE, MITOCHONDRIAL-RELATED"/>
    <property type="match status" value="1"/>
</dbReference>
<proteinExistence type="inferred from homology"/>
<evidence type="ECO:0000313" key="6">
    <source>
        <dbReference type="EMBL" id="PPQ87869.1"/>
    </source>
</evidence>
<feature type="transmembrane region" description="Helical" evidence="4">
    <location>
        <begin position="129"/>
        <end position="154"/>
    </location>
</feature>
<dbReference type="EC" id="6.1.1.19" evidence="2"/>
<sequence length="461" mass="51203">MGSGEIAHAGAGGVKFDAKGGVSRVEDERVRGTERVSAEVSYIGPRDMKVWARSVLEEENDEERRKVMQIYCYLYPMHECAGLGNGDTREFIFEMLGAGLLWMLILDGFLFFSALIVSDGLLIWRCFNIWGCLCWVPLLVFVVELGLGAVMVLAGVFTNLSTNTNRDLFNNIESGLTFISLGATVPSAFLIGCELNSSGVSIICVIPSGLQMIFKHMVMLVVDSAAAYPLALRFYVISMVVLSFNVMGSPWTEVRNIYIVFSQQQLHLAQFFKVLELMGFTWASSHVHITCGLVQGSGECDARAGDEELEKYKAEVDPEETELEIGITGVKIQDMDSKRIRNHTINWDRMKSFESDTGPYLQNSHVRLASISRRCPSLIPLAPSSSIHPTHLSAYTHVCDIAFFLGAYRDIVKTAMKIEEPSGVVTFAFQLAYAISSAWDVLIIKGEEDEEKARAKMFLYG</sequence>
<dbReference type="GO" id="GO:0004814">
    <property type="term" value="F:arginine-tRNA ligase activity"/>
    <property type="evidence" value="ECO:0007669"/>
    <property type="project" value="UniProtKB-EC"/>
</dbReference>
<organism evidence="6 7">
    <name type="scientific">Psilocybe cyanescens</name>
    <dbReference type="NCBI Taxonomy" id="93625"/>
    <lineage>
        <taxon>Eukaryota</taxon>
        <taxon>Fungi</taxon>
        <taxon>Dikarya</taxon>
        <taxon>Basidiomycota</taxon>
        <taxon>Agaricomycotina</taxon>
        <taxon>Agaricomycetes</taxon>
        <taxon>Agaricomycetidae</taxon>
        <taxon>Agaricales</taxon>
        <taxon>Agaricineae</taxon>
        <taxon>Strophariaceae</taxon>
        <taxon>Psilocybe</taxon>
    </lineage>
</organism>
<feature type="transmembrane region" description="Helical" evidence="4">
    <location>
        <begin position="95"/>
        <end position="117"/>
    </location>
</feature>
<dbReference type="SUPFAM" id="SSF52374">
    <property type="entry name" value="Nucleotidylyl transferase"/>
    <property type="match status" value="1"/>
</dbReference>
<dbReference type="Gene3D" id="1.10.730.10">
    <property type="entry name" value="Isoleucyl-tRNA Synthetase, Domain 1"/>
    <property type="match status" value="1"/>
</dbReference>